<evidence type="ECO:0000313" key="2">
    <source>
        <dbReference type="EMBL" id="TWU43017.1"/>
    </source>
</evidence>
<dbReference type="InterPro" id="IPR025297">
    <property type="entry name" value="DUF4159"/>
</dbReference>
<dbReference type="Pfam" id="PF13709">
    <property type="entry name" value="DUF4159"/>
    <property type="match status" value="2"/>
</dbReference>
<dbReference type="Proteomes" id="UP000315471">
    <property type="component" value="Unassembled WGS sequence"/>
</dbReference>
<dbReference type="CDD" id="cd00688">
    <property type="entry name" value="ISOPREN_C2_like"/>
    <property type="match status" value="1"/>
</dbReference>
<accession>A0A5C6E503</accession>
<dbReference type="Gene3D" id="1.50.10.20">
    <property type="match status" value="2"/>
</dbReference>
<reference evidence="2 3" key="1">
    <citation type="submission" date="2019-02" db="EMBL/GenBank/DDBJ databases">
        <title>Deep-cultivation of Planctomycetes and their phenomic and genomic characterization uncovers novel biology.</title>
        <authorList>
            <person name="Wiegand S."/>
            <person name="Jogler M."/>
            <person name="Boedeker C."/>
            <person name="Pinto D."/>
            <person name="Vollmers J."/>
            <person name="Rivas-Marin E."/>
            <person name="Kohn T."/>
            <person name="Peeters S.H."/>
            <person name="Heuer A."/>
            <person name="Rast P."/>
            <person name="Oberbeckmann S."/>
            <person name="Bunk B."/>
            <person name="Jeske O."/>
            <person name="Meyerdierks A."/>
            <person name="Storesund J.E."/>
            <person name="Kallscheuer N."/>
            <person name="Luecker S."/>
            <person name="Lage O.M."/>
            <person name="Pohl T."/>
            <person name="Merkel B.J."/>
            <person name="Hornburger P."/>
            <person name="Mueller R.-W."/>
            <person name="Bruemmer F."/>
            <person name="Labrenz M."/>
            <person name="Spormann A.M."/>
            <person name="Op Den Camp H."/>
            <person name="Overmann J."/>
            <person name="Amann R."/>
            <person name="Jetten M.S.M."/>
            <person name="Mascher T."/>
            <person name="Medema M.H."/>
            <person name="Devos D.P."/>
            <person name="Kaster A.-K."/>
            <person name="Ovreas L."/>
            <person name="Rohde M."/>
            <person name="Galperin M.Y."/>
            <person name="Jogler C."/>
        </authorList>
    </citation>
    <scope>NUCLEOTIDE SEQUENCE [LARGE SCALE GENOMIC DNA]</scope>
    <source>
        <strain evidence="2 3">Q31b</strain>
    </source>
</reference>
<comment type="caution">
    <text evidence="2">The sequence shown here is derived from an EMBL/GenBank/DDBJ whole genome shotgun (WGS) entry which is preliminary data.</text>
</comment>
<keyword evidence="3" id="KW-1185">Reference proteome</keyword>
<organism evidence="2 3">
    <name type="scientific">Novipirellula aureliae</name>
    <dbReference type="NCBI Taxonomy" id="2527966"/>
    <lineage>
        <taxon>Bacteria</taxon>
        <taxon>Pseudomonadati</taxon>
        <taxon>Planctomycetota</taxon>
        <taxon>Planctomycetia</taxon>
        <taxon>Pirellulales</taxon>
        <taxon>Pirellulaceae</taxon>
        <taxon>Novipirellula</taxon>
    </lineage>
</organism>
<gene>
    <name evidence="2" type="ORF">Q31b_20520</name>
</gene>
<dbReference type="Gene3D" id="3.40.50.12140">
    <property type="entry name" value="Domain of unknown function DUF4159"/>
    <property type="match status" value="2"/>
</dbReference>
<name>A0A5C6E503_9BACT</name>
<dbReference type="InterPro" id="IPR008930">
    <property type="entry name" value="Terpenoid_cyclase/PrenylTrfase"/>
</dbReference>
<dbReference type="AlphaFoldDB" id="A0A5C6E503"/>
<evidence type="ECO:0000259" key="1">
    <source>
        <dbReference type="Pfam" id="PF13709"/>
    </source>
</evidence>
<protein>
    <recommendedName>
        <fullName evidence="1">DUF4159 domain-containing protein</fullName>
    </recommendedName>
</protein>
<evidence type="ECO:0000313" key="3">
    <source>
        <dbReference type="Proteomes" id="UP000315471"/>
    </source>
</evidence>
<sequence length="816" mass="89859">MSQITMQRKDLKRLARVAGGRRWRIAHFVCGLLVLVLPNLFNPPVCAQGRAVTVDPASVQRAIDRGVAYLRKSQTDRGGWNEYGGQSCGLSALCTLSLLNAGVSRDDPAISKAMKYLRSFEPNETYSVSLQTLVYCQLGATADLPRIRRNVLWLVQKQNKEGDGRRRVGGWSYGQRIGSGDPSNSQFALLALGAAKDRGIEVDAEVFERALEYWIVHQRDDGGWAYGSSQPTTGSMTSAGIASIIISRGGVSGTSSRIQGGRIECCGNRGEGDDPVESALTWMGDHFSVEVNPGGDSMTFYYYLYALERVGRLSGRRFIGGHDWYREGAEQLLELHDPFQGFWSGAAPMENNRDIATSFALLFLSKGKRQVVAGQLQYKSDRADAWNSHPAGLKQLVRQVERDWGRDLTWQTIRAEDADGQIVSLESLLQTPVLIIRGRETLRFPNSLIEVLGTYIEQGGTIFFEADGGDGCGDASAFEASVNELCAKWFEGSRLDRLPPTHPVWFAEREVPPSAITNIDKDFWVYGVQACCRTAVFYVPNSLSCRWELSDSIHGSKTVNDNVRSQIDLALRIGENVIAYATGRELTDKLEERMVIDGGDPPEPNRTTIEIAMLSLGAGGEEARRAIPNATELIRQKLKIDLSAAKEPVGLDANTLSNVPILWLHGRTAFQLTDSERNALREYIENQGMVFATSICGSDAFSESFRREMSLVLPDSPLQRMDPSHPAFTPAAYGGFDIQSVMIRTPNDRGRSQVIQTRSSVPEIEYAVVDNMAAVFFSPLDVSCALESPNSVQCPGYSTEDAAKIVANMVLYGLNQ</sequence>
<feature type="domain" description="DUF4159" evidence="1">
    <location>
        <begin position="375"/>
        <end position="581"/>
    </location>
</feature>
<feature type="domain" description="DUF4159" evidence="1">
    <location>
        <begin position="622"/>
        <end position="814"/>
    </location>
</feature>
<dbReference type="EMBL" id="SJPY01000003">
    <property type="protein sequence ID" value="TWU43017.1"/>
    <property type="molecule type" value="Genomic_DNA"/>
</dbReference>
<proteinExistence type="predicted"/>
<dbReference type="SUPFAM" id="SSF48239">
    <property type="entry name" value="Terpenoid cyclases/Protein prenyltransferases"/>
    <property type="match status" value="1"/>
</dbReference>